<dbReference type="EMBL" id="CAJVAS010000037">
    <property type="protein sequence ID" value="CAG7647245.1"/>
    <property type="molecule type" value="Genomic_DNA"/>
</dbReference>
<evidence type="ECO:0000256" key="3">
    <source>
        <dbReference type="ARBA" id="ARBA00001941"/>
    </source>
</evidence>
<sequence length="188" mass="21640">MEYHHLLLFIKELERLKNNTRTAWTSTGRQESIAEHSWRLAMFCMALEPHVQDIDMSRVLRMSLIHDLGEAYEGDVSATIAEDPALKLHKEEDALRRLIAPLPESLQQTVMDLWREYTEGNTREAKLVKALDKIETIVQHNQGDNPPDFDYSFNLGYGKPLAAFDPVLQAIRDIVDGETVVHMNRNRT</sequence>
<feature type="domain" description="HD/PDEase" evidence="8">
    <location>
        <begin position="29"/>
        <end position="146"/>
    </location>
</feature>
<dbReference type="InterPro" id="IPR003607">
    <property type="entry name" value="HD/PDEase_dom"/>
</dbReference>
<evidence type="ECO:0000256" key="2">
    <source>
        <dbReference type="ARBA" id="ARBA00001936"/>
    </source>
</evidence>
<dbReference type="GO" id="GO:0002953">
    <property type="term" value="F:5'-deoxynucleotidase activity"/>
    <property type="evidence" value="ECO:0007669"/>
    <property type="project" value="UniProtKB-EC"/>
</dbReference>
<dbReference type="GO" id="GO:0046872">
    <property type="term" value="F:metal ion binding"/>
    <property type="evidence" value="ECO:0007669"/>
    <property type="project" value="UniProtKB-KW"/>
</dbReference>
<dbReference type="Pfam" id="PF13023">
    <property type="entry name" value="HD_3"/>
    <property type="match status" value="1"/>
</dbReference>
<comment type="caution">
    <text evidence="9">The sequence shown here is derived from an EMBL/GenBank/DDBJ whole genome shotgun (WGS) entry which is preliminary data.</text>
</comment>
<dbReference type="SMART" id="SM00471">
    <property type="entry name" value="HDc"/>
    <property type="match status" value="1"/>
</dbReference>
<evidence type="ECO:0000256" key="5">
    <source>
        <dbReference type="ARBA" id="ARBA00012964"/>
    </source>
</evidence>
<reference evidence="9" key="1">
    <citation type="submission" date="2021-06" db="EMBL/GenBank/DDBJ databases">
        <authorList>
            <person name="Criscuolo A."/>
        </authorList>
    </citation>
    <scope>NUCLEOTIDE SEQUENCE</scope>
    <source>
        <strain evidence="9">CIP111600</strain>
    </source>
</reference>
<name>A0A916K961_9BACL</name>
<dbReference type="InterPro" id="IPR039356">
    <property type="entry name" value="YfbR/HDDC2"/>
</dbReference>
<dbReference type="RefSeq" id="WP_218095072.1">
    <property type="nucleotide sequence ID" value="NZ_CAJVAS010000037.1"/>
</dbReference>
<evidence type="ECO:0000256" key="1">
    <source>
        <dbReference type="ARBA" id="ARBA00001638"/>
    </source>
</evidence>
<keyword evidence="6" id="KW-0479">Metal-binding</keyword>
<comment type="cofactor">
    <cofactor evidence="3">
        <name>Co(2+)</name>
        <dbReference type="ChEBI" id="CHEBI:48828"/>
    </cofactor>
</comment>
<comment type="cofactor">
    <cofactor evidence="2">
        <name>Mn(2+)</name>
        <dbReference type="ChEBI" id="CHEBI:29035"/>
    </cofactor>
</comment>
<evidence type="ECO:0000259" key="8">
    <source>
        <dbReference type="SMART" id="SM00471"/>
    </source>
</evidence>
<dbReference type="InterPro" id="IPR006674">
    <property type="entry name" value="HD_domain"/>
</dbReference>
<dbReference type="PANTHER" id="PTHR11845">
    <property type="entry name" value="5'-DEOXYNUCLEOTIDASE HDDC2"/>
    <property type="match status" value="1"/>
</dbReference>
<accession>A0A916K961</accession>
<dbReference type="GO" id="GO:0005737">
    <property type="term" value="C:cytoplasm"/>
    <property type="evidence" value="ECO:0007669"/>
    <property type="project" value="TreeGrafter"/>
</dbReference>
<evidence type="ECO:0000256" key="6">
    <source>
        <dbReference type="ARBA" id="ARBA00022723"/>
    </source>
</evidence>
<gene>
    <name evidence="9" type="ORF">PAESOLCIP111_05347</name>
</gene>
<dbReference type="EC" id="3.1.3.89" evidence="5"/>
<comment type="subunit">
    <text evidence="4">Homodimer.</text>
</comment>
<proteinExistence type="predicted"/>
<dbReference type="Proteomes" id="UP000693672">
    <property type="component" value="Unassembled WGS sequence"/>
</dbReference>
<evidence type="ECO:0000256" key="4">
    <source>
        <dbReference type="ARBA" id="ARBA00011738"/>
    </source>
</evidence>
<evidence type="ECO:0000256" key="7">
    <source>
        <dbReference type="ARBA" id="ARBA00022801"/>
    </source>
</evidence>
<evidence type="ECO:0000313" key="9">
    <source>
        <dbReference type="EMBL" id="CAG7647245.1"/>
    </source>
</evidence>
<keyword evidence="10" id="KW-1185">Reference proteome</keyword>
<dbReference type="AlphaFoldDB" id="A0A916K961"/>
<protein>
    <recommendedName>
        <fullName evidence="5">5'-deoxynucleotidase</fullName>
        <ecNumber evidence="5">3.1.3.89</ecNumber>
    </recommendedName>
</protein>
<keyword evidence="7" id="KW-0378">Hydrolase</keyword>
<dbReference type="PANTHER" id="PTHR11845:SF13">
    <property type="entry name" value="5'-DEOXYNUCLEOTIDASE HDDC2"/>
    <property type="match status" value="1"/>
</dbReference>
<comment type="catalytic activity">
    <reaction evidence="1">
        <text>a 2'-deoxyribonucleoside 5'-phosphate + H2O = a 2'-deoxyribonucleoside + phosphate</text>
        <dbReference type="Rhea" id="RHEA:36167"/>
        <dbReference type="ChEBI" id="CHEBI:15377"/>
        <dbReference type="ChEBI" id="CHEBI:18274"/>
        <dbReference type="ChEBI" id="CHEBI:43474"/>
        <dbReference type="ChEBI" id="CHEBI:65317"/>
        <dbReference type="EC" id="3.1.3.89"/>
    </reaction>
</comment>
<organism evidence="9 10">
    <name type="scientific">Paenibacillus solanacearum</name>
    <dbReference type="NCBI Taxonomy" id="2048548"/>
    <lineage>
        <taxon>Bacteria</taxon>
        <taxon>Bacillati</taxon>
        <taxon>Bacillota</taxon>
        <taxon>Bacilli</taxon>
        <taxon>Bacillales</taxon>
        <taxon>Paenibacillaceae</taxon>
        <taxon>Paenibacillus</taxon>
    </lineage>
</organism>
<evidence type="ECO:0000313" key="10">
    <source>
        <dbReference type="Proteomes" id="UP000693672"/>
    </source>
</evidence>